<feature type="compositionally biased region" description="Low complexity" evidence="1">
    <location>
        <begin position="13"/>
        <end position="23"/>
    </location>
</feature>
<evidence type="ECO:0000313" key="2">
    <source>
        <dbReference type="EMBL" id="KIY94693.1"/>
    </source>
</evidence>
<dbReference type="STRING" id="145388.A0A0D2KFN0"/>
<dbReference type="EMBL" id="KK103943">
    <property type="protein sequence ID" value="KIY94693.1"/>
    <property type="molecule type" value="Genomic_DNA"/>
</dbReference>
<proteinExistence type="predicted"/>
<dbReference type="AlphaFoldDB" id="A0A0D2KFN0"/>
<reference evidence="2 3" key="1">
    <citation type="journal article" date="2013" name="BMC Genomics">
        <title>Reconstruction of the lipid metabolism for the microalga Monoraphidium neglectum from its genome sequence reveals characteristics suitable for biofuel production.</title>
        <authorList>
            <person name="Bogen C."/>
            <person name="Al-Dilaimi A."/>
            <person name="Albersmeier A."/>
            <person name="Wichmann J."/>
            <person name="Grundmann M."/>
            <person name="Rupp O."/>
            <person name="Lauersen K.J."/>
            <person name="Blifernez-Klassen O."/>
            <person name="Kalinowski J."/>
            <person name="Goesmann A."/>
            <person name="Mussgnug J.H."/>
            <person name="Kruse O."/>
        </authorList>
    </citation>
    <scope>NUCLEOTIDE SEQUENCE [LARGE SCALE GENOMIC DNA]</scope>
    <source>
        <strain evidence="2 3">SAG 48.87</strain>
    </source>
</reference>
<accession>A0A0D2KFN0</accession>
<dbReference type="GeneID" id="25730714"/>
<dbReference type="PANTHER" id="PTHR19446">
    <property type="entry name" value="REVERSE TRANSCRIPTASES"/>
    <property type="match status" value="1"/>
</dbReference>
<evidence type="ECO:0000313" key="3">
    <source>
        <dbReference type="Proteomes" id="UP000054498"/>
    </source>
</evidence>
<dbReference type="OrthoDB" id="536038at2759"/>
<dbReference type="Proteomes" id="UP000054498">
    <property type="component" value="Unassembled WGS sequence"/>
</dbReference>
<evidence type="ECO:0008006" key="4">
    <source>
        <dbReference type="Google" id="ProtNLM"/>
    </source>
</evidence>
<dbReference type="KEGG" id="mng:MNEG_13269"/>
<feature type="region of interest" description="Disordered" evidence="1">
    <location>
        <begin position="1"/>
        <end position="23"/>
    </location>
</feature>
<evidence type="ECO:0000256" key="1">
    <source>
        <dbReference type="SAM" id="MobiDB-lite"/>
    </source>
</evidence>
<organism evidence="2 3">
    <name type="scientific">Monoraphidium neglectum</name>
    <dbReference type="NCBI Taxonomy" id="145388"/>
    <lineage>
        <taxon>Eukaryota</taxon>
        <taxon>Viridiplantae</taxon>
        <taxon>Chlorophyta</taxon>
        <taxon>core chlorophytes</taxon>
        <taxon>Chlorophyceae</taxon>
        <taxon>CS clade</taxon>
        <taxon>Sphaeropleales</taxon>
        <taxon>Selenastraceae</taxon>
        <taxon>Monoraphidium</taxon>
    </lineage>
</organism>
<gene>
    <name evidence="2" type="ORF">MNEG_13269</name>
</gene>
<protein>
    <recommendedName>
        <fullName evidence="4">Reverse transcriptase domain-containing protein</fullName>
    </recommendedName>
</protein>
<keyword evidence="3" id="KW-1185">Reference proteome</keyword>
<dbReference type="RefSeq" id="XP_013893713.1">
    <property type="nucleotide sequence ID" value="XM_014038259.1"/>
</dbReference>
<name>A0A0D2KFN0_9CHLO</name>
<sequence>MQAGLHMAAVRDAATGETTSAATAAGARRGAELAGDFFDGDKSGGRFALPATDPAARSAVLAAVDTRLPPEDAAAAEGATPDGRLTEDEVGAALRTMPTDTSPGLDGLPYEFYTTFWSDVAGPLVAAENEAFLSPSATPCMDGEFTTGVITLIFKSTPKKPMPPDLVDSYRPITLLNTDYKIIAKAITRRVAPALGLVVDATRTAFVPGRWIGDNILRVLCPAGQRS</sequence>